<dbReference type="PANTHER" id="PTHR33495">
    <property type="entry name" value="ANTI-SIGMA FACTOR ANTAGONIST TM_1081-RELATED-RELATED"/>
    <property type="match status" value="1"/>
</dbReference>
<dbReference type="InterPro" id="IPR003658">
    <property type="entry name" value="Anti-sigma_ant"/>
</dbReference>
<dbReference type="PROSITE" id="PS50801">
    <property type="entry name" value="STAS"/>
    <property type="match status" value="1"/>
</dbReference>
<evidence type="ECO:0000313" key="5">
    <source>
        <dbReference type="Proteomes" id="UP001230426"/>
    </source>
</evidence>
<dbReference type="Gene3D" id="3.30.750.24">
    <property type="entry name" value="STAS domain"/>
    <property type="match status" value="1"/>
</dbReference>
<reference evidence="4 5" key="1">
    <citation type="submission" date="2023-07" db="EMBL/GenBank/DDBJ databases">
        <title>Sequencing the genomes of 1000 actinobacteria strains.</title>
        <authorList>
            <person name="Klenk H.-P."/>
        </authorList>
    </citation>
    <scope>NUCLEOTIDE SEQUENCE [LARGE SCALE GENOMIC DNA]</scope>
    <source>
        <strain evidence="4 5">DSM 44109</strain>
    </source>
</reference>
<evidence type="ECO:0000313" key="4">
    <source>
        <dbReference type="EMBL" id="MDP9870093.1"/>
    </source>
</evidence>
<comment type="caution">
    <text evidence="4">The sequence shown here is derived from an EMBL/GenBank/DDBJ whole genome shotgun (WGS) entry which is preliminary data.</text>
</comment>
<dbReference type="PANTHER" id="PTHR33495:SF2">
    <property type="entry name" value="ANTI-SIGMA FACTOR ANTAGONIST TM_1081-RELATED"/>
    <property type="match status" value="1"/>
</dbReference>
<evidence type="ECO:0000256" key="2">
    <source>
        <dbReference type="RuleBase" id="RU003749"/>
    </source>
</evidence>
<dbReference type="Proteomes" id="UP001230426">
    <property type="component" value="Unassembled WGS sequence"/>
</dbReference>
<feature type="domain" description="STAS" evidence="3">
    <location>
        <begin position="4"/>
        <end position="114"/>
    </location>
</feature>
<protein>
    <recommendedName>
        <fullName evidence="2">Anti-sigma factor antagonist</fullName>
    </recommendedName>
</protein>
<name>A0ABT9RLB1_9ACTN</name>
<dbReference type="CDD" id="cd07043">
    <property type="entry name" value="STAS_anti-anti-sigma_factors"/>
    <property type="match status" value="1"/>
</dbReference>
<evidence type="ECO:0000259" key="3">
    <source>
        <dbReference type="PROSITE" id="PS50801"/>
    </source>
</evidence>
<dbReference type="Pfam" id="PF01740">
    <property type="entry name" value="STAS"/>
    <property type="match status" value="1"/>
</dbReference>
<organism evidence="4 5">
    <name type="scientific">Streptosporangium brasiliense</name>
    <dbReference type="NCBI Taxonomy" id="47480"/>
    <lineage>
        <taxon>Bacteria</taxon>
        <taxon>Bacillati</taxon>
        <taxon>Actinomycetota</taxon>
        <taxon>Actinomycetes</taxon>
        <taxon>Streptosporangiales</taxon>
        <taxon>Streptosporangiaceae</taxon>
        <taxon>Streptosporangium</taxon>
    </lineage>
</organism>
<sequence>MAFFTVSTSRHGTVCVVQASGELDYGNASVLRDEMTKVWEPEAPSTIVIDVAALTFCDSTGVAELIVSLRRSRAAGTRLVLAGVHGTLERILTITGLRSAFELSPSAEEALRGM</sequence>
<gene>
    <name evidence="4" type="ORF">J2S55_009359</name>
</gene>
<dbReference type="NCBIfam" id="TIGR00377">
    <property type="entry name" value="ant_ant_sig"/>
    <property type="match status" value="1"/>
</dbReference>
<dbReference type="InterPro" id="IPR002645">
    <property type="entry name" value="STAS_dom"/>
</dbReference>
<keyword evidence="5" id="KW-1185">Reference proteome</keyword>
<dbReference type="RefSeq" id="WP_306874867.1">
    <property type="nucleotide sequence ID" value="NZ_JAUSRB010000002.1"/>
</dbReference>
<dbReference type="InterPro" id="IPR036513">
    <property type="entry name" value="STAS_dom_sf"/>
</dbReference>
<dbReference type="SUPFAM" id="SSF52091">
    <property type="entry name" value="SpoIIaa-like"/>
    <property type="match status" value="1"/>
</dbReference>
<dbReference type="EMBL" id="JAUSRB010000002">
    <property type="protein sequence ID" value="MDP9870093.1"/>
    <property type="molecule type" value="Genomic_DNA"/>
</dbReference>
<accession>A0ABT9RLB1</accession>
<comment type="similarity">
    <text evidence="1 2">Belongs to the anti-sigma-factor antagonist family.</text>
</comment>
<proteinExistence type="inferred from homology"/>
<evidence type="ECO:0000256" key="1">
    <source>
        <dbReference type="ARBA" id="ARBA00009013"/>
    </source>
</evidence>